<accession>A0A2P8E724</accession>
<reference evidence="1 2" key="1">
    <citation type="submission" date="2018-03" db="EMBL/GenBank/DDBJ databases">
        <title>Genomic Encyclopedia of Archaeal and Bacterial Type Strains, Phase II (KMG-II): from individual species to whole genera.</title>
        <authorList>
            <person name="Goeker M."/>
        </authorList>
    </citation>
    <scope>NUCLEOTIDE SEQUENCE [LARGE SCALE GENOMIC DNA]</scope>
    <source>
        <strain evidence="1 2">DSM 45211</strain>
    </source>
</reference>
<protein>
    <submittedName>
        <fullName evidence="1">Uncharacterized protein</fullName>
    </submittedName>
</protein>
<sequence length="292" mass="30568">MSGVPSIRLMVDDERRHRYPARMWAGDTIVELTPDVTVGRSVATVVDGSGPPATAPEADRALVSLDVLAGLPPGDGFPFAAGRWVPLLPVDVSADLETARQYVAEGAIGTPHVVDLTVPVGLPPSGEWDVDHVTAVSPLEAMVFGIRIAEFVANAVVVTSSWLSREPSVSTAVHTLDSGVQVVHHIVPAHSTPATMFDGVVLGGSGRLALRQPFAPGSVGVWSPGPPGYTFPAVREAKHDVQAPDSVVGGWELAALLSELVAPGARAVRLGEDATRLVRHAVRQFPGGNDDH</sequence>
<dbReference type="Proteomes" id="UP000243528">
    <property type="component" value="Unassembled WGS sequence"/>
</dbReference>
<keyword evidence="2" id="KW-1185">Reference proteome</keyword>
<comment type="caution">
    <text evidence="1">The sequence shown here is derived from an EMBL/GenBank/DDBJ whole genome shotgun (WGS) entry which is preliminary data.</text>
</comment>
<evidence type="ECO:0000313" key="1">
    <source>
        <dbReference type="EMBL" id="PSL05270.1"/>
    </source>
</evidence>
<dbReference type="OrthoDB" id="9941207at2"/>
<proteinExistence type="predicted"/>
<gene>
    <name evidence="1" type="ORF">CLV30_104136</name>
</gene>
<name>A0A2P8E724_9ACTN</name>
<dbReference type="AlphaFoldDB" id="A0A2P8E724"/>
<dbReference type="EMBL" id="PYGE01000004">
    <property type="protein sequence ID" value="PSL05270.1"/>
    <property type="molecule type" value="Genomic_DNA"/>
</dbReference>
<organism evidence="1 2">
    <name type="scientific">Haloactinopolyspora alba</name>
    <dbReference type="NCBI Taxonomy" id="648780"/>
    <lineage>
        <taxon>Bacteria</taxon>
        <taxon>Bacillati</taxon>
        <taxon>Actinomycetota</taxon>
        <taxon>Actinomycetes</taxon>
        <taxon>Jiangellales</taxon>
        <taxon>Jiangellaceae</taxon>
        <taxon>Haloactinopolyspora</taxon>
    </lineage>
</organism>
<evidence type="ECO:0000313" key="2">
    <source>
        <dbReference type="Proteomes" id="UP000243528"/>
    </source>
</evidence>
<dbReference type="RefSeq" id="WP_106536525.1">
    <property type="nucleotide sequence ID" value="NZ_ML142899.1"/>
</dbReference>